<keyword evidence="3" id="KW-0677">Repeat</keyword>
<dbReference type="PANTHER" id="PTHR15818">
    <property type="entry name" value="G PATCH AND KOW-CONTAINING"/>
    <property type="match status" value="1"/>
</dbReference>
<comment type="caution">
    <text evidence="7">The sequence shown here is derived from an EMBL/GenBank/DDBJ whole genome shotgun (WGS) entry which is preliminary data.</text>
</comment>
<evidence type="ECO:0000313" key="8">
    <source>
        <dbReference type="Proteomes" id="UP000678393"/>
    </source>
</evidence>
<feature type="compositionally biased region" description="Basic and acidic residues" evidence="5">
    <location>
        <begin position="306"/>
        <end position="319"/>
    </location>
</feature>
<keyword evidence="8" id="KW-1185">Reference proteome</keyword>
<dbReference type="PANTHER" id="PTHR15818:SF2">
    <property type="entry name" value="G-PATCH DOMAIN AND KOW MOTIFS-CONTAINING PROTEIN"/>
    <property type="match status" value="1"/>
</dbReference>
<gene>
    <name evidence="7" type="ORF">CUNI_LOCUS8724</name>
</gene>
<reference evidence="7" key="1">
    <citation type="submission" date="2021-04" db="EMBL/GenBank/DDBJ databases">
        <authorList>
            <consortium name="Molecular Ecology Group"/>
        </authorList>
    </citation>
    <scope>NUCLEOTIDE SEQUENCE</scope>
</reference>
<dbReference type="Pfam" id="PF12656">
    <property type="entry name" value="G-patch_2"/>
    <property type="match status" value="1"/>
</dbReference>
<evidence type="ECO:0000256" key="2">
    <source>
        <dbReference type="ARBA" id="ARBA00010966"/>
    </source>
</evidence>
<dbReference type="InterPro" id="IPR005824">
    <property type="entry name" value="KOW"/>
</dbReference>
<dbReference type="Gene3D" id="2.30.30.30">
    <property type="match status" value="1"/>
</dbReference>
<dbReference type="InterPro" id="IPR045166">
    <property type="entry name" value="Spp2-like"/>
</dbReference>
<dbReference type="Proteomes" id="UP000678393">
    <property type="component" value="Unassembled WGS sequence"/>
</dbReference>
<evidence type="ECO:0000256" key="5">
    <source>
        <dbReference type="SAM" id="MobiDB-lite"/>
    </source>
</evidence>
<name>A0A8S3Z897_9EUPU</name>
<feature type="compositionally biased region" description="Basic and acidic residues" evidence="5">
    <location>
        <begin position="368"/>
        <end position="380"/>
    </location>
</feature>
<protein>
    <recommendedName>
        <fullName evidence="6">G-patch domain-containing protein</fullName>
    </recommendedName>
</protein>
<dbReference type="Gene3D" id="2.30.30.140">
    <property type="match status" value="1"/>
</dbReference>
<evidence type="ECO:0000259" key="6">
    <source>
        <dbReference type="PROSITE" id="PS50174"/>
    </source>
</evidence>
<feature type="region of interest" description="Disordered" evidence="5">
    <location>
        <begin position="306"/>
        <end position="395"/>
    </location>
</feature>
<comment type="similarity">
    <text evidence="2">Belongs to the MOS2 family.</text>
</comment>
<comment type="subcellular location">
    <subcellularLocation>
        <location evidence="1">Nucleus</location>
    </subcellularLocation>
</comment>
<organism evidence="7 8">
    <name type="scientific">Candidula unifasciata</name>
    <dbReference type="NCBI Taxonomy" id="100452"/>
    <lineage>
        <taxon>Eukaryota</taxon>
        <taxon>Metazoa</taxon>
        <taxon>Spiralia</taxon>
        <taxon>Lophotrochozoa</taxon>
        <taxon>Mollusca</taxon>
        <taxon>Gastropoda</taxon>
        <taxon>Heterobranchia</taxon>
        <taxon>Euthyneura</taxon>
        <taxon>Panpulmonata</taxon>
        <taxon>Eupulmonata</taxon>
        <taxon>Stylommatophora</taxon>
        <taxon>Helicina</taxon>
        <taxon>Helicoidea</taxon>
        <taxon>Geomitridae</taxon>
        <taxon>Candidula</taxon>
    </lineage>
</organism>
<dbReference type="SMART" id="SM00739">
    <property type="entry name" value="KOW"/>
    <property type="match status" value="2"/>
</dbReference>
<dbReference type="EMBL" id="CAJHNH020001458">
    <property type="protein sequence ID" value="CAG5123166.1"/>
    <property type="molecule type" value="Genomic_DNA"/>
</dbReference>
<evidence type="ECO:0000256" key="1">
    <source>
        <dbReference type="ARBA" id="ARBA00004123"/>
    </source>
</evidence>
<dbReference type="GO" id="GO:0005681">
    <property type="term" value="C:spliceosomal complex"/>
    <property type="evidence" value="ECO:0007669"/>
    <property type="project" value="TreeGrafter"/>
</dbReference>
<accession>A0A8S3Z897</accession>
<feature type="compositionally biased region" description="Basic and acidic residues" evidence="5">
    <location>
        <begin position="335"/>
        <end position="359"/>
    </location>
</feature>
<evidence type="ECO:0000256" key="4">
    <source>
        <dbReference type="ARBA" id="ARBA00023242"/>
    </source>
</evidence>
<dbReference type="SMART" id="SM00443">
    <property type="entry name" value="G_patch"/>
    <property type="match status" value="1"/>
</dbReference>
<dbReference type="GO" id="GO:0000398">
    <property type="term" value="P:mRNA splicing, via spliceosome"/>
    <property type="evidence" value="ECO:0007669"/>
    <property type="project" value="InterPro"/>
</dbReference>
<dbReference type="Pfam" id="PF25088">
    <property type="entry name" value="GPKOW_C"/>
    <property type="match status" value="1"/>
</dbReference>
<proteinExistence type="inferred from homology"/>
<dbReference type="InterPro" id="IPR041994">
    <property type="entry name" value="GPKOW_KOW2"/>
</dbReference>
<evidence type="ECO:0000256" key="3">
    <source>
        <dbReference type="ARBA" id="ARBA00022737"/>
    </source>
</evidence>
<dbReference type="PROSITE" id="PS50174">
    <property type="entry name" value="G_PATCH"/>
    <property type="match status" value="1"/>
</dbReference>
<evidence type="ECO:0000313" key="7">
    <source>
        <dbReference type="EMBL" id="CAG5123166.1"/>
    </source>
</evidence>
<dbReference type="CDD" id="cd13153">
    <property type="entry name" value="KOW_GPKOW_B"/>
    <property type="match status" value="1"/>
</dbReference>
<dbReference type="InterPro" id="IPR041993">
    <property type="entry name" value="GPKOW_KOW1"/>
</dbReference>
<dbReference type="InterPro" id="IPR014722">
    <property type="entry name" value="Rib_uL2_dom2"/>
</dbReference>
<sequence>MEGDKKQLLSFGFTKKQDNVQLAKSAVSEDVDQQVHETDYVLSLEGKEVKSLKRSDKPIKREYIIPLIKHNKWRAAEGSGDNVNTDTPASLDQQALQEVLQDTARYNQEWVDRGQEDTHSVIPLLLQNKIPEGFESDERLDVALRPQEPSEADYQQVPIEQFGLAMLRGMGWSKDKGIGKNSKVTVPVEAHIRPKGLGLGADRNNSGPDKTNLAHNGVDDKGEELELKKSAHCVLTAGSNKDLYGTIEGIDEDNSRVMIKLALSGKVVNIMQSNVRVVGKPEFEKYSKYLNKQKTDEYKDNEIKRLENLEDGKHSDASKSQKSKGGMTMQSDSDSDVHSSRDKRSMTGDKRRYDDENQRRSKHKKRGDRTDKHSRQKVDSSLDCVESDERKHSRRETISWLRNDLRVRIIDRHLEGGRYYKDKAVIIDVPSQGMCVCRTDGGRVVENVPELSLETVVPRVEDACVAIVGGSHRGQIGHIMKRDKDKCLALVQLLADRDTLLRVPYNHICEYVGDVHQCHDY</sequence>
<dbReference type="OrthoDB" id="5577072at2759"/>
<feature type="domain" description="G-patch" evidence="6">
    <location>
        <begin position="159"/>
        <end position="204"/>
    </location>
</feature>
<dbReference type="InterPro" id="IPR000467">
    <property type="entry name" value="G_patch_dom"/>
</dbReference>
<dbReference type="CDD" id="cd13152">
    <property type="entry name" value="KOW_GPKOW_A"/>
    <property type="match status" value="1"/>
</dbReference>
<dbReference type="GO" id="GO:0003676">
    <property type="term" value="F:nucleic acid binding"/>
    <property type="evidence" value="ECO:0007669"/>
    <property type="project" value="InterPro"/>
</dbReference>
<dbReference type="InterPro" id="IPR026822">
    <property type="entry name" value="Spp2/MOS2_G-patch"/>
</dbReference>
<keyword evidence="4" id="KW-0539">Nucleus</keyword>
<dbReference type="AlphaFoldDB" id="A0A8S3Z897"/>